<evidence type="ECO:0000313" key="1">
    <source>
        <dbReference type="EMBL" id="JAH26816.1"/>
    </source>
</evidence>
<name>A0A0E9RCG7_ANGAN</name>
<organism evidence="1">
    <name type="scientific">Anguilla anguilla</name>
    <name type="common">European freshwater eel</name>
    <name type="synonym">Muraena anguilla</name>
    <dbReference type="NCBI Taxonomy" id="7936"/>
    <lineage>
        <taxon>Eukaryota</taxon>
        <taxon>Metazoa</taxon>
        <taxon>Chordata</taxon>
        <taxon>Craniata</taxon>
        <taxon>Vertebrata</taxon>
        <taxon>Euteleostomi</taxon>
        <taxon>Actinopterygii</taxon>
        <taxon>Neopterygii</taxon>
        <taxon>Teleostei</taxon>
        <taxon>Anguilliformes</taxon>
        <taxon>Anguillidae</taxon>
        <taxon>Anguilla</taxon>
    </lineage>
</organism>
<accession>A0A0E9RCG7</accession>
<reference evidence="1" key="1">
    <citation type="submission" date="2014-11" db="EMBL/GenBank/DDBJ databases">
        <authorList>
            <person name="Amaro Gonzalez C."/>
        </authorList>
    </citation>
    <scope>NUCLEOTIDE SEQUENCE</scope>
</reference>
<proteinExistence type="predicted"/>
<dbReference type="EMBL" id="GBXM01081761">
    <property type="protein sequence ID" value="JAH26816.1"/>
    <property type="molecule type" value="Transcribed_RNA"/>
</dbReference>
<reference evidence="1" key="2">
    <citation type="journal article" date="2015" name="Fish Shellfish Immunol.">
        <title>Early steps in the European eel (Anguilla anguilla)-Vibrio vulnificus interaction in the gills: Role of the RtxA13 toxin.</title>
        <authorList>
            <person name="Callol A."/>
            <person name="Pajuelo D."/>
            <person name="Ebbesson L."/>
            <person name="Teles M."/>
            <person name="MacKenzie S."/>
            <person name="Amaro C."/>
        </authorList>
    </citation>
    <scope>NUCLEOTIDE SEQUENCE</scope>
</reference>
<sequence>MLVPASCV</sequence>
<protein>
    <submittedName>
        <fullName evidence="1">Uncharacterized protein</fullName>
    </submittedName>
</protein>